<organism evidence="5">
    <name type="scientific">marine metagenome</name>
    <dbReference type="NCBI Taxonomy" id="408172"/>
    <lineage>
        <taxon>unclassified sequences</taxon>
        <taxon>metagenomes</taxon>
        <taxon>ecological metagenomes</taxon>
    </lineage>
</organism>
<dbReference type="Pfam" id="PF03462">
    <property type="entry name" value="PCRF"/>
    <property type="match status" value="1"/>
</dbReference>
<evidence type="ECO:0000259" key="4">
    <source>
        <dbReference type="PROSITE" id="PS00745"/>
    </source>
</evidence>
<dbReference type="PANTHER" id="PTHR43116">
    <property type="entry name" value="PEPTIDE CHAIN RELEASE FACTOR 2"/>
    <property type="match status" value="1"/>
</dbReference>
<dbReference type="HAMAP" id="MF_00094">
    <property type="entry name" value="Rel_fac_2"/>
    <property type="match status" value="1"/>
</dbReference>
<reference evidence="5" key="1">
    <citation type="submission" date="2018-05" db="EMBL/GenBank/DDBJ databases">
        <authorList>
            <person name="Lanie J.A."/>
            <person name="Ng W.-L."/>
            <person name="Kazmierczak K.M."/>
            <person name="Andrzejewski T.M."/>
            <person name="Davidsen T.M."/>
            <person name="Wayne K.J."/>
            <person name="Tettelin H."/>
            <person name="Glass J.I."/>
            <person name="Rusch D."/>
            <person name="Podicherti R."/>
            <person name="Tsui H.-C.T."/>
            <person name="Winkler M.E."/>
        </authorList>
    </citation>
    <scope>NUCLEOTIDE SEQUENCE</scope>
</reference>
<gene>
    <name evidence="5" type="ORF">METZ01_LOCUS170105</name>
</gene>
<sequence length="299" mass="33819">MWENLHEADQNNRAILELAEEEHDESLLNEMESSVNELEIALASTEVKAILSGDSDFNNAIISINSGAGGTESQDWAQMLLRMYTRWGERNGYKTEILDIQYGEEAGIKSATVIFSGDYAYGYLKAEIGVHRLVRISPYDANKRRHTSFASIFVFPEVDENVEVEVKDEDLKIDVYRASGPGGQGVNTTDSAVRLTHLPTGIVVQCQNERSQHKNRSSAMKVLKARIFEIEQEKLNAEKKEREQTKKKIEWGSQIRSYVLQPYRLVKDLRTNHEKGNVDAVLDGDIDSFIEAYLVTSNN</sequence>
<proteinExistence type="inferred from homology"/>
<dbReference type="InterPro" id="IPR000352">
    <property type="entry name" value="Pep_chain_release_fac_I"/>
</dbReference>
<dbReference type="SUPFAM" id="SSF75620">
    <property type="entry name" value="Release factor"/>
    <property type="match status" value="1"/>
</dbReference>
<dbReference type="InterPro" id="IPR045853">
    <property type="entry name" value="Pep_chain_release_fac_I_sf"/>
</dbReference>
<dbReference type="Gene3D" id="3.30.160.20">
    <property type="match status" value="1"/>
</dbReference>
<comment type="similarity">
    <text evidence="1">Belongs to the prokaryotic/mitochondrial release factor family.</text>
</comment>
<dbReference type="NCBIfam" id="TIGR00020">
    <property type="entry name" value="prfB"/>
    <property type="match status" value="1"/>
</dbReference>
<dbReference type="AlphaFoldDB" id="A0A382BUS1"/>
<evidence type="ECO:0000256" key="2">
    <source>
        <dbReference type="ARBA" id="ARBA00022917"/>
    </source>
</evidence>
<keyword evidence="3" id="KW-0175">Coiled coil</keyword>
<dbReference type="InterPro" id="IPR004374">
    <property type="entry name" value="PrfB"/>
</dbReference>
<keyword evidence="2" id="KW-0648">Protein biosynthesis</keyword>
<name>A0A382BUS1_9ZZZZ</name>
<evidence type="ECO:0000313" key="5">
    <source>
        <dbReference type="EMBL" id="SVB17251.1"/>
    </source>
</evidence>
<dbReference type="FunFam" id="3.30.160.20:FF:000010">
    <property type="entry name" value="Peptide chain release factor 2"/>
    <property type="match status" value="1"/>
</dbReference>
<evidence type="ECO:0000256" key="3">
    <source>
        <dbReference type="SAM" id="Coils"/>
    </source>
</evidence>
<dbReference type="InterPro" id="IPR005139">
    <property type="entry name" value="PCRF"/>
</dbReference>
<accession>A0A382BUS1</accession>
<dbReference type="GO" id="GO:0005737">
    <property type="term" value="C:cytoplasm"/>
    <property type="evidence" value="ECO:0007669"/>
    <property type="project" value="InterPro"/>
</dbReference>
<dbReference type="GO" id="GO:0016149">
    <property type="term" value="F:translation release factor activity, codon specific"/>
    <property type="evidence" value="ECO:0007669"/>
    <property type="project" value="InterPro"/>
</dbReference>
<dbReference type="Gene3D" id="3.30.70.1660">
    <property type="match status" value="1"/>
</dbReference>
<dbReference type="EMBL" id="UINC01031352">
    <property type="protein sequence ID" value="SVB17251.1"/>
    <property type="molecule type" value="Genomic_DNA"/>
</dbReference>
<dbReference type="Pfam" id="PF00472">
    <property type="entry name" value="RF-1"/>
    <property type="match status" value="1"/>
</dbReference>
<dbReference type="SMART" id="SM00937">
    <property type="entry name" value="PCRF"/>
    <property type="match status" value="1"/>
</dbReference>
<dbReference type="PROSITE" id="PS00745">
    <property type="entry name" value="RF_PROK_I"/>
    <property type="match status" value="1"/>
</dbReference>
<dbReference type="PANTHER" id="PTHR43116:SF3">
    <property type="entry name" value="CLASS I PEPTIDE CHAIN RELEASE FACTOR"/>
    <property type="match status" value="1"/>
</dbReference>
<feature type="domain" description="Prokaryotic-type class I peptide chain release factors" evidence="4">
    <location>
        <begin position="177"/>
        <end position="193"/>
    </location>
</feature>
<evidence type="ECO:0000256" key="1">
    <source>
        <dbReference type="ARBA" id="ARBA00010835"/>
    </source>
</evidence>
<protein>
    <recommendedName>
        <fullName evidence="4">Prokaryotic-type class I peptide chain release factors domain-containing protein</fullName>
    </recommendedName>
</protein>
<feature type="coiled-coil region" evidence="3">
    <location>
        <begin position="220"/>
        <end position="250"/>
    </location>
</feature>